<dbReference type="Proteomes" id="UP000664940">
    <property type="component" value="Unassembled WGS sequence"/>
</dbReference>
<accession>A0A833YU11</accession>
<evidence type="ECO:0000313" key="3">
    <source>
        <dbReference type="Proteomes" id="UP000664940"/>
    </source>
</evidence>
<keyword evidence="1" id="KW-0472">Membrane</keyword>
<organism evidence="2 3">
    <name type="scientific">Phyllostomus discolor</name>
    <name type="common">pale spear-nosed bat</name>
    <dbReference type="NCBI Taxonomy" id="89673"/>
    <lineage>
        <taxon>Eukaryota</taxon>
        <taxon>Metazoa</taxon>
        <taxon>Chordata</taxon>
        <taxon>Craniata</taxon>
        <taxon>Vertebrata</taxon>
        <taxon>Euteleostomi</taxon>
        <taxon>Mammalia</taxon>
        <taxon>Eutheria</taxon>
        <taxon>Laurasiatheria</taxon>
        <taxon>Chiroptera</taxon>
        <taxon>Yangochiroptera</taxon>
        <taxon>Phyllostomidae</taxon>
        <taxon>Phyllostominae</taxon>
        <taxon>Phyllostomus</taxon>
    </lineage>
</organism>
<name>A0A833YU11_9CHIR</name>
<keyword evidence="1" id="KW-1133">Transmembrane helix</keyword>
<protein>
    <submittedName>
        <fullName evidence="2">Uncharacterized protein</fullName>
    </submittedName>
</protein>
<feature type="transmembrane region" description="Helical" evidence="1">
    <location>
        <begin position="30"/>
        <end position="53"/>
    </location>
</feature>
<sequence length="146" mass="16749">MVAQNVRYRANLTFSSYLIVPTLFSEESTFFLLVQGAAFIVLNSYADVFLFCWPSHSCTKMTFFPRFLFIYFREGEGEREGGKHQCVVASHVPLVGDLACNPGTCPHWELNWRPLFCRPVVNPLSHTTWGQNDTLNCYSFICFNIC</sequence>
<dbReference type="EMBL" id="JABVXQ010000013">
    <property type="protein sequence ID" value="KAF6081774.1"/>
    <property type="molecule type" value="Genomic_DNA"/>
</dbReference>
<evidence type="ECO:0000313" key="2">
    <source>
        <dbReference type="EMBL" id="KAF6081774.1"/>
    </source>
</evidence>
<dbReference type="AlphaFoldDB" id="A0A833YU11"/>
<comment type="caution">
    <text evidence="2">The sequence shown here is derived from an EMBL/GenBank/DDBJ whole genome shotgun (WGS) entry which is preliminary data.</text>
</comment>
<proteinExistence type="predicted"/>
<evidence type="ECO:0000256" key="1">
    <source>
        <dbReference type="SAM" id="Phobius"/>
    </source>
</evidence>
<gene>
    <name evidence="2" type="ORF">HJG60_008793</name>
</gene>
<reference evidence="2 3" key="1">
    <citation type="journal article" date="2020" name="Nature">
        <title>Six reference-quality genomes reveal evolution of bat adaptations.</title>
        <authorList>
            <person name="Jebb D."/>
            <person name="Huang Z."/>
            <person name="Pippel M."/>
            <person name="Hughes G.M."/>
            <person name="Lavrichenko K."/>
            <person name="Devanna P."/>
            <person name="Winkler S."/>
            <person name="Jermiin L.S."/>
            <person name="Skirmuntt E.C."/>
            <person name="Katzourakis A."/>
            <person name="Burkitt-Gray L."/>
            <person name="Ray D.A."/>
            <person name="Sullivan K.A.M."/>
            <person name="Roscito J.G."/>
            <person name="Kirilenko B.M."/>
            <person name="Davalos L.M."/>
            <person name="Corthals A.P."/>
            <person name="Power M.L."/>
            <person name="Jones G."/>
            <person name="Ransome R.D."/>
            <person name="Dechmann D.K.N."/>
            <person name="Locatelli A.G."/>
            <person name="Puechmaille S.J."/>
            <person name="Fedrigo O."/>
            <person name="Jarvis E.D."/>
            <person name="Hiller M."/>
            <person name="Vernes S.C."/>
            <person name="Myers E.W."/>
            <person name="Teeling E.C."/>
        </authorList>
    </citation>
    <scope>NUCLEOTIDE SEQUENCE [LARGE SCALE GENOMIC DNA]</scope>
    <source>
        <strain evidence="2">Bat1K_MPI-CBG_1</strain>
    </source>
</reference>
<keyword evidence="1" id="KW-0812">Transmembrane</keyword>